<accession>A0A2N5XX86</accession>
<keyword evidence="2" id="KW-1185">Reference proteome</keyword>
<comment type="caution">
    <text evidence="1">The sequence shown here is derived from an EMBL/GenBank/DDBJ whole genome shotgun (WGS) entry which is preliminary data.</text>
</comment>
<dbReference type="Proteomes" id="UP000234881">
    <property type="component" value="Unassembled WGS sequence"/>
</dbReference>
<protein>
    <submittedName>
        <fullName evidence="1">Uncharacterized protein</fullName>
    </submittedName>
</protein>
<sequence length="143" mass="15756">MNFGGSNGSVHLGAIIKVLHGPTPTQKGIANAVLAGGASFLSALSRAADIVPLDEGDLFRMLHFKLDTARKARQRSRWFGGRLYNKYSGEDPDYLPLSGTHLRQTLKMADIEVPNFIVPSGIYLLRLDVGQRAYERYALQRPS</sequence>
<name>A0A2N5XX86_9HYPH</name>
<reference evidence="1 2" key="1">
    <citation type="submission" date="2018-01" db="EMBL/GenBank/DDBJ databases">
        <title>The draft genome sequence of Cohaesibacter sp. H1304.</title>
        <authorList>
            <person name="Wang N.-N."/>
            <person name="Du Z.-J."/>
        </authorList>
    </citation>
    <scope>NUCLEOTIDE SEQUENCE [LARGE SCALE GENOMIC DNA]</scope>
    <source>
        <strain evidence="1 2">H1304</strain>
    </source>
</reference>
<proteinExistence type="predicted"/>
<organism evidence="1 2">
    <name type="scientific">Cohaesibacter celericrescens</name>
    <dbReference type="NCBI Taxonomy" id="2067669"/>
    <lineage>
        <taxon>Bacteria</taxon>
        <taxon>Pseudomonadati</taxon>
        <taxon>Pseudomonadota</taxon>
        <taxon>Alphaproteobacteria</taxon>
        <taxon>Hyphomicrobiales</taxon>
        <taxon>Cohaesibacteraceae</taxon>
    </lineage>
</organism>
<gene>
    <name evidence="1" type="ORF">C0081_01995</name>
</gene>
<evidence type="ECO:0000313" key="1">
    <source>
        <dbReference type="EMBL" id="PLW79028.1"/>
    </source>
</evidence>
<dbReference type="EMBL" id="PKUQ01000001">
    <property type="protein sequence ID" value="PLW79028.1"/>
    <property type="molecule type" value="Genomic_DNA"/>
</dbReference>
<dbReference type="AlphaFoldDB" id="A0A2N5XX86"/>
<evidence type="ECO:0000313" key="2">
    <source>
        <dbReference type="Proteomes" id="UP000234881"/>
    </source>
</evidence>